<keyword evidence="2" id="KW-0677">Repeat</keyword>
<feature type="compositionally biased region" description="Acidic residues" evidence="4">
    <location>
        <begin position="7"/>
        <end position="67"/>
    </location>
</feature>
<evidence type="ECO:0000313" key="6">
    <source>
        <dbReference type="EMBL" id="KIY72195.1"/>
    </source>
</evidence>
<sequence length="607" mass="65005">MATSSDDGFDDNELQDDVDIDGDMDADGDADGDLEEELMEELNEELGSDEDSSSDSDEDEDADGDEEQPPRPSPQLPLPMDVDPRPTTSHIQVDHDMDTAPSPPRARRRSNSPSTARRRTIIFPLGPNAPVYKSCVVEAVAALPHPAPIHSLASSACMSHLITGADDGYVRDYDIFPSLNGKNHLTAPQRHHAGVVEGVLKAVQIRYWWENPMMQKPAGSEEGPPLSPVYALAMQSDALWALAGNDTGAINLFTVRHEPGRLCHTMQAGRSTITALALDHHEKAFFSAGGDGDAILWDLNTGQRARVFSGYGPELTSIAVRPMNFLHLAATSDAKPETAKASQTSGAVPPSNGDADGGGSDDGSFDDLFDEPDPGQKPARQPAFSMSLPSSGAQNNLRPGLGTISANKNAPPVLDSTLYTQFSPDLLLTAAIDGQVVLWDKRVNTPGTGVGRLWMGEKTPPWCISACWSPDGGRIFAGRRNGAIDVYDVRQLGRVGPSGTPRLLKVLKNPASSGVVSCVVAFPDNKHIACASIDNLRLWNVDAVDTDIRKPKSGAQFKIIPGHHGGHISSLLVDSGCRFLVSASSNRGWPYGDSTKTVFVHDIKHVL</sequence>
<evidence type="ECO:0000256" key="3">
    <source>
        <dbReference type="PROSITE-ProRule" id="PRU00221"/>
    </source>
</evidence>
<dbReference type="PROSITE" id="PS50082">
    <property type="entry name" value="WD_REPEATS_2"/>
    <property type="match status" value="1"/>
</dbReference>
<dbReference type="InterPro" id="IPR015943">
    <property type="entry name" value="WD40/YVTN_repeat-like_dom_sf"/>
</dbReference>
<feature type="region of interest" description="Disordered" evidence="4">
    <location>
        <begin position="334"/>
        <end position="404"/>
    </location>
</feature>
<dbReference type="AlphaFoldDB" id="A0A0D7BPS0"/>
<dbReference type="InterPro" id="IPR036322">
    <property type="entry name" value="WD40_repeat_dom_sf"/>
</dbReference>
<dbReference type="Gene3D" id="2.130.10.10">
    <property type="entry name" value="YVTN repeat-like/Quinoprotein amine dehydrogenase"/>
    <property type="match status" value="2"/>
</dbReference>
<evidence type="ECO:0000256" key="1">
    <source>
        <dbReference type="ARBA" id="ARBA00022574"/>
    </source>
</evidence>
<keyword evidence="7" id="KW-1185">Reference proteome</keyword>
<proteinExistence type="predicted"/>
<dbReference type="SUPFAM" id="SSF50978">
    <property type="entry name" value="WD40 repeat-like"/>
    <property type="match status" value="1"/>
</dbReference>
<feature type="compositionally biased region" description="Basic residues" evidence="4">
    <location>
        <begin position="105"/>
        <end position="118"/>
    </location>
</feature>
<evidence type="ECO:0000256" key="4">
    <source>
        <dbReference type="SAM" id="MobiDB-lite"/>
    </source>
</evidence>
<dbReference type="PANTHER" id="PTHR19848:SF8">
    <property type="entry name" value="F-BOX AND WD REPEAT DOMAIN CONTAINING 7"/>
    <property type="match status" value="1"/>
</dbReference>
<dbReference type="EMBL" id="KN880446">
    <property type="protein sequence ID" value="KIY72195.1"/>
    <property type="molecule type" value="Genomic_DNA"/>
</dbReference>
<dbReference type="InterPro" id="IPR001680">
    <property type="entry name" value="WD40_rpt"/>
</dbReference>
<dbReference type="OrthoDB" id="10260946at2759"/>
<feature type="compositionally biased region" description="Polar residues" evidence="4">
    <location>
        <begin position="387"/>
        <end position="397"/>
    </location>
</feature>
<gene>
    <name evidence="6" type="ORF">CYLTODRAFT_429107</name>
</gene>
<protein>
    <submittedName>
        <fullName evidence="6">WD40 repeat-like protein</fullName>
    </submittedName>
</protein>
<dbReference type="STRING" id="1314674.A0A0D7BPS0"/>
<dbReference type="Pfam" id="PF23798">
    <property type="entry name" value="Beta-prop_SPT8"/>
    <property type="match status" value="2"/>
</dbReference>
<dbReference type="PANTHER" id="PTHR19848">
    <property type="entry name" value="WD40 REPEAT PROTEIN"/>
    <property type="match status" value="1"/>
</dbReference>
<feature type="repeat" description="WD" evidence="3">
    <location>
        <begin position="266"/>
        <end position="307"/>
    </location>
</feature>
<keyword evidence="1 3" id="KW-0853">WD repeat</keyword>
<accession>A0A0D7BPS0</accession>
<reference evidence="6 7" key="1">
    <citation type="journal article" date="2015" name="Fungal Genet. Biol.">
        <title>Evolution of novel wood decay mechanisms in Agaricales revealed by the genome sequences of Fistulina hepatica and Cylindrobasidium torrendii.</title>
        <authorList>
            <person name="Floudas D."/>
            <person name="Held B.W."/>
            <person name="Riley R."/>
            <person name="Nagy L.G."/>
            <person name="Koehler G."/>
            <person name="Ransdell A.S."/>
            <person name="Younus H."/>
            <person name="Chow J."/>
            <person name="Chiniquy J."/>
            <person name="Lipzen A."/>
            <person name="Tritt A."/>
            <person name="Sun H."/>
            <person name="Haridas S."/>
            <person name="LaButti K."/>
            <person name="Ohm R.A."/>
            <person name="Kues U."/>
            <person name="Blanchette R.A."/>
            <person name="Grigoriev I.V."/>
            <person name="Minto R.E."/>
            <person name="Hibbett D.S."/>
        </authorList>
    </citation>
    <scope>NUCLEOTIDE SEQUENCE [LARGE SCALE GENOMIC DNA]</scope>
    <source>
        <strain evidence="6 7">FP15055 ss-10</strain>
    </source>
</reference>
<evidence type="ECO:0000313" key="7">
    <source>
        <dbReference type="Proteomes" id="UP000054007"/>
    </source>
</evidence>
<feature type="compositionally biased region" description="Acidic residues" evidence="4">
    <location>
        <begin position="363"/>
        <end position="373"/>
    </location>
</feature>
<name>A0A0D7BPS0_9AGAR</name>
<evidence type="ECO:0000259" key="5">
    <source>
        <dbReference type="Pfam" id="PF23798"/>
    </source>
</evidence>
<dbReference type="SMART" id="SM00320">
    <property type="entry name" value="WD40"/>
    <property type="match status" value="6"/>
</dbReference>
<organism evidence="6 7">
    <name type="scientific">Cylindrobasidium torrendii FP15055 ss-10</name>
    <dbReference type="NCBI Taxonomy" id="1314674"/>
    <lineage>
        <taxon>Eukaryota</taxon>
        <taxon>Fungi</taxon>
        <taxon>Dikarya</taxon>
        <taxon>Basidiomycota</taxon>
        <taxon>Agaricomycotina</taxon>
        <taxon>Agaricomycetes</taxon>
        <taxon>Agaricomycetidae</taxon>
        <taxon>Agaricales</taxon>
        <taxon>Marasmiineae</taxon>
        <taxon>Physalacriaceae</taxon>
        <taxon>Cylindrobasidium</taxon>
    </lineage>
</organism>
<dbReference type="Proteomes" id="UP000054007">
    <property type="component" value="Unassembled WGS sequence"/>
</dbReference>
<feature type="region of interest" description="Disordered" evidence="4">
    <location>
        <begin position="1"/>
        <end position="118"/>
    </location>
</feature>
<dbReference type="InterPro" id="IPR057544">
    <property type="entry name" value="Beta-prop_SPT8"/>
</dbReference>
<feature type="domain" description="Transcription factor spt8 beta-propeller" evidence="5">
    <location>
        <begin position="408"/>
        <end position="603"/>
    </location>
</feature>
<feature type="domain" description="Transcription factor spt8 beta-propeller" evidence="5">
    <location>
        <begin position="140"/>
        <end position="337"/>
    </location>
</feature>
<evidence type="ECO:0000256" key="2">
    <source>
        <dbReference type="ARBA" id="ARBA00022737"/>
    </source>
</evidence>